<dbReference type="KEGG" id="mgad:MGAD_17380"/>
<dbReference type="Proteomes" id="UP000466187">
    <property type="component" value="Chromosome"/>
</dbReference>
<evidence type="ECO:0000313" key="4">
    <source>
        <dbReference type="Proteomes" id="UP000466187"/>
    </source>
</evidence>
<keyword evidence="2" id="KW-0732">Signal</keyword>
<protein>
    <submittedName>
        <fullName evidence="3">Uncharacterized protein</fullName>
    </submittedName>
</protein>
<name>A0A7I7WLK0_MYCGU</name>
<feature type="signal peptide" evidence="2">
    <location>
        <begin position="1"/>
        <end position="22"/>
    </location>
</feature>
<dbReference type="EMBL" id="AP022608">
    <property type="protein sequence ID" value="BBZ17403.1"/>
    <property type="molecule type" value="Genomic_DNA"/>
</dbReference>
<evidence type="ECO:0000256" key="1">
    <source>
        <dbReference type="SAM" id="MobiDB-lite"/>
    </source>
</evidence>
<accession>A0A7I7WLK0</accession>
<evidence type="ECO:0000256" key="2">
    <source>
        <dbReference type="SAM" id="SignalP"/>
    </source>
</evidence>
<feature type="region of interest" description="Disordered" evidence="1">
    <location>
        <begin position="80"/>
        <end position="104"/>
    </location>
</feature>
<organism evidence="3 4">
    <name type="scientific">Mycolicibacterium gadium</name>
    <name type="common">Mycobacterium gadium</name>
    <dbReference type="NCBI Taxonomy" id="1794"/>
    <lineage>
        <taxon>Bacteria</taxon>
        <taxon>Bacillati</taxon>
        <taxon>Actinomycetota</taxon>
        <taxon>Actinomycetes</taxon>
        <taxon>Mycobacteriales</taxon>
        <taxon>Mycobacteriaceae</taxon>
        <taxon>Mycolicibacterium</taxon>
    </lineage>
</organism>
<reference evidence="3 4" key="1">
    <citation type="journal article" date="2019" name="Emerg. Microbes Infect.">
        <title>Comprehensive subspecies identification of 175 nontuberculous mycobacteria species based on 7547 genomic profiles.</title>
        <authorList>
            <person name="Matsumoto Y."/>
            <person name="Kinjo T."/>
            <person name="Motooka D."/>
            <person name="Nabeya D."/>
            <person name="Jung N."/>
            <person name="Uechi K."/>
            <person name="Horii T."/>
            <person name="Iida T."/>
            <person name="Fujita J."/>
            <person name="Nakamura S."/>
        </authorList>
    </citation>
    <scope>NUCLEOTIDE SEQUENCE [LARGE SCALE GENOMIC DNA]</scope>
    <source>
        <strain evidence="3 4">JCM 12688</strain>
    </source>
</reference>
<dbReference type="RefSeq" id="WP_372512247.1">
    <property type="nucleotide sequence ID" value="NZ_AP022608.1"/>
</dbReference>
<feature type="chain" id="PRO_5039038644" evidence="2">
    <location>
        <begin position="23"/>
        <end position="104"/>
    </location>
</feature>
<proteinExistence type="predicted"/>
<dbReference type="AlphaFoldDB" id="A0A7I7WLK0"/>
<gene>
    <name evidence="3" type="ORF">MGAD_17380</name>
</gene>
<sequence length="104" mass="10390">MNLFHRYLVLGLALASIPVTLAGAPEVLADCTNAGSATVCAQGTVRGGGPTAPQAGPAYPGYCADPWYCSDDWGVDIIWDPGRPNRPGGPGGGGGGGRPGIGPR</sequence>
<feature type="compositionally biased region" description="Gly residues" evidence="1">
    <location>
        <begin position="88"/>
        <end position="104"/>
    </location>
</feature>
<evidence type="ECO:0000313" key="3">
    <source>
        <dbReference type="EMBL" id="BBZ17403.1"/>
    </source>
</evidence>